<accession>A0A413VMA0</accession>
<dbReference type="PROSITE" id="PS51257">
    <property type="entry name" value="PROKAR_LIPOPROTEIN"/>
    <property type="match status" value="1"/>
</dbReference>
<dbReference type="AlphaFoldDB" id="A0A413VMA0"/>
<proteinExistence type="predicted"/>
<reference evidence="2 3" key="1">
    <citation type="submission" date="2018-08" db="EMBL/GenBank/DDBJ databases">
        <title>A genome reference for cultivated species of the human gut microbiota.</title>
        <authorList>
            <person name="Zou Y."/>
            <person name="Xue W."/>
            <person name="Luo G."/>
        </authorList>
    </citation>
    <scope>NUCLEOTIDE SEQUENCE [LARGE SCALE GENOMIC DNA]</scope>
    <source>
        <strain evidence="2 3">AM40-30BH</strain>
    </source>
</reference>
<feature type="region of interest" description="Disordered" evidence="1">
    <location>
        <begin position="44"/>
        <end position="71"/>
    </location>
</feature>
<gene>
    <name evidence="2" type="ORF">DW888_11960</name>
</gene>
<evidence type="ECO:0000256" key="1">
    <source>
        <dbReference type="SAM" id="MobiDB-lite"/>
    </source>
</evidence>
<dbReference type="EMBL" id="QSGO01000008">
    <property type="protein sequence ID" value="RHB34669.1"/>
    <property type="molecule type" value="Genomic_DNA"/>
</dbReference>
<organism evidence="2 3">
    <name type="scientific">Bacteroides nordii</name>
    <dbReference type="NCBI Taxonomy" id="291645"/>
    <lineage>
        <taxon>Bacteria</taxon>
        <taxon>Pseudomonadati</taxon>
        <taxon>Bacteroidota</taxon>
        <taxon>Bacteroidia</taxon>
        <taxon>Bacteroidales</taxon>
        <taxon>Bacteroidaceae</taxon>
        <taxon>Bacteroides</taxon>
    </lineage>
</organism>
<name>A0A413VMA0_9BACE</name>
<evidence type="ECO:0000313" key="2">
    <source>
        <dbReference type="EMBL" id="RHB34669.1"/>
    </source>
</evidence>
<comment type="caution">
    <text evidence="2">The sequence shown here is derived from an EMBL/GenBank/DDBJ whole genome shotgun (WGS) entry which is preliminary data.</text>
</comment>
<dbReference type="Proteomes" id="UP000284379">
    <property type="component" value="Unassembled WGS sequence"/>
</dbReference>
<protein>
    <submittedName>
        <fullName evidence="2">Uncharacterized protein</fullName>
    </submittedName>
</protein>
<sequence>MHHKKQKKGRYTPGKGGYNTGIITVSCHGKFSFLVCKKFLGSGEALPRLRGGNGSAPGSNRFGSGEEKKGLSDSISLSLREYLLIAK</sequence>
<evidence type="ECO:0000313" key="3">
    <source>
        <dbReference type="Proteomes" id="UP000284379"/>
    </source>
</evidence>